<gene>
    <name evidence="2" type="ORF">QE109_07490</name>
</gene>
<accession>A0ABT6NC37</accession>
<dbReference type="Gene3D" id="3.40.630.30">
    <property type="match status" value="1"/>
</dbReference>
<comment type="caution">
    <text evidence="2">The sequence shown here is derived from an EMBL/GenBank/DDBJ whole genome shotgun (WGS) entry which is preliminary data.</text>
</comment>
<dbReference type="EMBL" id="JARYZI010000004">
    <property type="protein sequence ID" value="MDH8677986.1"/>
    <property type="molecule type" value="Genomic_DNA"/>
</dbReference>
<reference evidence="2 3" key="1">
    <citation type="submission" date="2023-04" db="EMBL/GenBank/DDBJ databases">
        <title>Fusibacter bizertensis strain WBS, isolated from littoral bottom sediments of the Arctic seas - biochemical and genomic analysis.</title>
        <authorList>
            <person name="Brioukhanov A.L."/>
        </authorList>
    </citation>
    <scope>NUCLEOTIDE SEQUENCE [LARGE SCALE GENOMIC DNA]</scope>
    <source>
        <strain evidence="2 3">WBS</strain>
    </source>
</reference>
<organism evidence="2 3">
    <name type="scientific">Fusibacter bizertensis</name>
    <dbReference type="NCBI Taxonomy" id="1488331"/>
    <lineage>
        <taxon>Bacteria</taxon>
        <taxon>Bacillati</taxon>
        <taxon>Bacillota</taxon>
        <taxon>Clostridia</taxon>
        <taxon>Eubacteriales</taxon>
        <taxon>Eubacteriales Family XII. Incertae Sedis</taxon>
        <taxon>Fusibacter</taxon>
    </lineage>
</organism>
<keyword evidence="3" id="KW-1185">Reference proteome</keyword>
<dbReference type="InterPro" id="IPR000182">
    <property type="entry name" value="GNAT_dom"/>
</dbReference>
<evidence type="ECO:0000259" key="1">
    <source>
        <dbReference type="PROSITE" id="PS51186"/>
    </source>
</evidence>
<dbReference type="Proteomes" id="UP001158045">
    <property type="component" value="Unassembled WGS sequence"/>
</dbReference>
<dbReference type="InterPro" id="IPR016181">
    <property type="entry name" value="Acyl_CoA_acyltransferase"/>
</dbReference>
<protein>
    <submittedName>
        <fullName evidence="2">GNAT family N-acetyltransferase</fullName>
    </submittedName>
</protein>
<dbReference type="SUPFAM" id="SSF55729">
    <property type="entry name" value="Acyl-CoA N-acyltransferases (Nat)"/>
    <property type="match status" value="1"/>
</dbReference>
<feature type="domain" description="N-acetyltransferase" evidence="1">
    <location>
        <begin position="1"/>
        <end position="158"/>
    </location>
</feature>
<evidence type="ECO:0000313" key="2">
    <source>
        <dbReference type="EMBL" id="MDH8677986.1"/>
    </source>
</evidence>
<evidence type="ECO:0000313" key="3">
    <source>
        <dbReference type="Proteomes" id="UP001158045"/>
    </source>
</evidence>
<name>A0ABT6NC37_9FIRM</name>
<dbReference type="PROSITE" id="PS51186">
    <property type="entry name" value="GNAT"/>
    <property type="match status" value="1"/>
</dbReference>
<dbReference type="RefSeq" id="WP_281093816.1">
    <property type="nucleotide sequence ID" value="NZ_JARYZI010000004.1"/>
</dbReference>
<dbReference type="Pfam" id="PF00583">
    <property type="entry name" value="Acetyltransf_1"/>
    <property type="match status" value="1"/>
</dbReference>
<sequence>MKKLTRQDAEEIYELCSLLRDENARMSFTDIISIDDLELWFKDESISLYGIYDAEDHLTAMLKSTRGKGNKAHSAYLAAAVHPNYRKQSLASELTLKVLDKLKSEGILIARTYIYSWNTASIATIEKCGFQMSGRVMMHEYDEISGGYIDDLIYYKML</sequence>
<proteinExistence type="predicted"/>